<reference evidence="1" key="1">
    <citation type="submission" date="2021-01" db="EMBL/GenBank/DDBJ databases">
        <authorList>
            <person name="Lovell J.T."/>
            <person name="Bentley N."/>
            <person name="Bhattarai G."/>
            <person name="Jenkins J.W."/>
            <person name="Sreedasyam A."/>
            <person name="Alarcon Y."/>
            <person name="Bock C."/>
            <person name="Boston L."/>
            <person name="Carlson J."/>
            <person name="Cervantes K."/>
            <person name="Clermont K."/>
            <person name="Krom N."/>
            <person name="Kubenka K."/>
            <person name="Mamidi S."/>
            <person name="Mattison C."/>
            <person name="Monteros M."/>
            <person name="Pisani C."/>
            <person name="Plott C."/>
            <person name="Rajasekar S."/>
            <person name="Rhein H.S."/>
            <person name="Rohla C."/>
            <person name="Song M."/>
            <person name="Hilaire R.S."/>
            <person name="Shu S."/>
            <person name="Wells L."/>
            <person name="Wang X."/>
            <person name="Webber J."/>
            <person name="Heerema R.J."/>
            <person name="Klein P."/>
            <person name="Conner P."/>
            <person name="Grauke L."/>
            <person name="Grimwood J."/>
            <person name="Schmutz J."/>
            <person name="Randall J.J."/>
        </authorList>
    </citation>
    <scope>NUCLEOTIDE SEQUENCE</scope>
    <source>
        <tissue evidence="1">Leaf</tissue>
    </source>
</reference>
<protein>
    <submittedName>
        <fullName evidence="1">Uncharacterized protein</fullName>
    </submittedName>
</protein>
<proteinExistence type="predicted"/>
<organism evidence="1 2">
    <name type="scientific">Carya illinoinensis</name>
    <name type="common">Pecan</name>
    <dbReference type="NCBI Taxonomy" id="32201"/>
    <lineage>
        <taxon>Eukaryota</taxon>
        <taxon>Viridiplantae</taxon>
        <taxon>Streptophyta</taxon>
        <taxon>Embryophyta</taxon>
        <taxon>Tracheophyta</taxon>
        <taxon>Spermatophyta</taxon>
        <taxon>Magnoliopsida</taxon>
        <taxon>eudicotyledons</taxon>
        <taxon>Gunneridae</taxon>
        <taxon>Pentapetalae</taxon>
        <taxon>rosids</taxon>
        <taxon>fabids</taxon>
        <taxon>Fagales</taxon>
        <taxon>Juglandaceae</taxon>
        <taxon>Carya</taxon>
    </lineage>
</organism>
<name>A0A922IUH0_CARIL</name>
<evidence type="ECO:0000313" key="1">
    <source>
        <dbReference type="EMBL" id="KAG6683510.1"/>
    </source>
</evidence>
<dbReference type="Proteomes" id="UP000811246">
    <property type="component" value="Chromosome 12"/>
</dbReference>
<dbReference type="AlphaFoldDB" id="A0A922IUH0"/>
<sequence length="90" mass="10458">MAVTKALRKHFNAFHHGLHKKYFSYGSHEEALASKSILVDPIVWAKLCDRWGSDSFKCSKGVNLVEFYKDVSWSKKRNQFVTPETENIHM</sequence>
<dbReference type="EMBL" id="CM031836">
    <property type="protein sequence ID" value="KAG6683510.1"/>
    <property type="molecule type" value="Genomic_DNA"/>
</dbReference>
<gene>
    <name evidence="1" type="ORF">I3842_12G016500</name>
</gene>
<accession>A0A922IUH0</accession>
<evidence type="ECO:0000313" key="2">
    <source>
        <dbReference type="Proteomes" id="UP000811246"/>
    </source>
</evidence>
<comment type="caution">
    <text evidence="1">The sequence shown here is derived from an EMBL/GenBank/DDBJ whole genome shotgun (WGS) entry which is preliminary data.</text>
</comment>